<evidence type="ECO:0000313" key="4">
    <source>
        <dbReference type="Proteomes" id="UP001055156"/>
    </source>
</evidence>
<keyword evidence="2" id="KW-0732">Signal</keyword>
<feature type="chain" id="PRO_5045437819" evidence="2">
    <location>
        <begin position="26"/>
        <end position="94"/>
    </location>
</feature>
<proteinExistence type="predicted"/>
<reference evidence="3" key="1">
    <citation type="journal article" date="2021" name="Front. Microbiol.">
        <title>Comprehensive Comparative Genomics and Phenotyping of Methylobacterium Species.</title>
        <authorList>
            <person name="Alessa O."/>
            <person name="Ogura Y."/>
            <person name="Fujitani Y."/>
            <person name="Takami H."/>
            <person name="Hayashi T."/>
            <person name="Sahin N."/>
            <person name="Tani A."/>
        </authorList>
    </citation>
    <scope>NUCLEOTIDE SEQUENCE</scope>
    <source>
        <strain evidence="3">NBRC 15689</strain>
    </source>
</reference>
<sequence length="94" mass="9143">MNTRLASVAAALALSLALPASSAFAQSYTAPAGIPTGATVATGDVLTTGSIGPRGGWGLSRTQRAIDSSAKGGNAAQPNFLVPQYGNTAGGPAQ</sequence>
<dbReference type="EMBL" id="BPQV01000005">
    <property type="protein sequence ID" value="GJE27320.1"/>
    <property type="molecule type" value="Genomic_DNA"/>
</dbReference>
<dbReference type="RefSeq" id="WP_238311163.1">
    <property type="nucleotide sequence ID" value="NZ_BPQV01000005.1"/>
</dbReference>
<comment type="caution">
    <text evidence="3">The sequence shown here is derived from an EMBL/GenBank/DDBJ whole genome shotgun (WGS) entry which is preliminary data.</text>
</comment>
<accession>A0ABQ4T8X0</accession>
<organism evidence="3 4">
    <name type="scientific">Methylobacterium organophilum</name>
    <dbReference type="NCBI Taxonomy" id="410"/>
    <lineage>
        <taxon>Bacteria</taxon>
        <taxon>Pseudomonadati</taxon>
        <taxon>Pseudomonadota</taxon>
        <taxon>Alphaproteobacteria</taxon>
        <taxon>Hyphomicrobiales</taxon>
        <taxon>Methylobacteriaceae</taxon>
        <taxon>Methylobacterium</taxon>
    </lineage>
</organism>
<feature type="region of interest" description="Disordered" evidence="1">
    <location>
        <begin position="68"/>
        <end position="94"/>
    </location>
</feature>
<gene>
    <name evidence="3" type="ORF">LKMONMHP_2178</name>
</gene>
<name>A0ABQ4T8X0_METOR</name>
<feature type="signal peptide" evidence="2">
    <location>
        <begin position="1"/>
        <end position="25"/>
    </location>
</feature>
<evidence type="ECO:0000313" key="3">
    <source>
        <dbReference type="EMBL" id="GJE27320.1"/>
    </source>
</evidence>
<keyword evidence="4" id="KW-1185">Reference proteome</keyword>
<dbReference type="Proteomes" id="UP001055156">
    <property type="component" value="Unassembled WGS sequence"/>
</dbReference>
<protein>
    <submittedName>
        <fullName evidence="3">Uncharacterized protein</fullName>
    </submittedName>
</protein>
<reference evidence="3" key="2">
    <citation type="submission" date="2021-08" db="EMBL/GenBank/DDBJ databases">
        <authorList>
            <person name="Tani A."/>
            <person name="Ola A."/>
            <person name="Ogura Y."/>
            <person name="Katsura K."/>
            <person name="Hayashi T."/>
        </authorList>
    </citation>
    <scope>NUCLEOTIDE SEQUENCE</scope>
    <source>
        <strain evidence="3">NBRC 15689</strain>
    </source>
</reference>
<evidence type="ECO:0000256" key="2">
    <source>
        <dbReference type="SAM" id="SignalP"/>
    </source>
</evidence>
<evidence type="ECO:0000256" key="1">
    <source>
        <dbReference type="SAM" id="MobiDB-lite"/>
    </source>
</evidence>